<accession>A0A1N7RLX5</accession>
<organism evidence="3 4">
    <name type="scientific">Paraburkholderia ribeironis</name>
    <dbReference type="NCBI Taxonomy" id="1247936"/>
    <lineage>
        <taxon>Bacteria</taxon>
        <taxon>Pseudomonadati</taxon>
        <taxon>Pseudomonadota</taxon>
        <taxon>Betaproteobacteria</taxon>
        <taxon>Burkholderiales</taxon>
        <taxon>Burkholderiaceae</taxon>
        <taxon>Paraburkholderia</taxon>
    </lineage>
</organism>
<protein>
    <recommendedName>
        <fullName evidence="2">Putative regulatory protein FmdB zinc ribbon domain-containing protein</fullName>
    </recommendedName>
</protein>
<feature type="region of interest" description="Disordered" evidence="1">
    <location>
        <begin position="64"/>
        <end position="133"/>
    </location>
</feature>
<dbReference type="STRING" id="1247936.BN2475_70055"/>
<dbReference type="Pfam" id="PF09723">
    <property type="entry name" value="Zn_ribbon_8"/>
    <property type="match status" value="1"/>
</dbReference>
<sequence length="133" mass="12586">MPIYAYRCESCGFGKDVLQKMSDPQLTQCPECGKDAFRKQVTAAGFQLKGSGWYVTDFRGGNGGASAPAKSDANGASDGANGNAATAGNGAAQSDTASASGAAAAGSSSAAAAPAAPAAAPAASASSSASGGA</sequence>
<gene>
    <name evidence="3" type="ORF">BN2475_70055</name>
</gene>
<evidence type="ECO:0000259" key="2">
    <source>
        <dbReference type="SMART" id="SM00834"/>
    </source>
</evidence>
<dbReference type="EMBL" id="CYGX02000007">
    <property type="protein sequence ID" value="SIT36047.1"/>
    <property type="molecule type" value="Genomic_DNA"/>
</dbReference>
<dbReference type="OrthoDB" id="9813321at2"/>
<reference evidence="3 4" key="1">
    <citation type="submission" date="2016-12" db="EMBL/GenBank/DDBJ databases">
        <authorList>
            <person name="Song W.-J."/>
            <person name="Kurnit D.M."/>
        </authorList>
    </citation>
    <scope>NUCLEOTIDE SEQUENCE [LARGE SCALE GENOMIC DNA]</scope>
    <source>
        <strain evidence="3 4">STM7296</strain>
    </source>
</reference>
<dbReference type="SMART" id="SM00834">
    <property type="entry name" value="CxxC_CXXC_SSSS"/>
    <property type="match status" value="1"/>
</dbReference>
<evidence type="ECO:0000313" key="4">
    <source>
        <dbReference type="Proteomes" id="UP000187012"/>
    </source>
</evidence>
<dbReference type="InterPro" id="IPR013429">
    <property type="entry name" value="Regulatory_FmdB_Zinc_ribbon"/>
</dbReference>
<feature type="domain" description="Putative regulatory protein FmdB zinc ribbon" evidence="2">
    <location>
        <begin position="1"/>
        <end position="42"/>
    </location>
</feature>
<name>A0A1N7RLX5_9BURK</name>
<evidence type="ECO:0000313" key="3">
    <source>
        <dbReference type="EMBL" id="SIT36047.1"/>
    </source>
</evidence>
<keyword evidence="4" id="KW-1185">Reference proteome</keyword>
<dbReference type="RefSeq" id="WP_094778076.1">
    <property type="nucleotide sequence ID" value="NZ_CYGX02000007.1"/>
</dbReference>
<dbReference type="PANTHER" id="PTHR34404">
    <property type="entry name" value="REGULATORY PROTEIN, FMDB FAMILY"/>
    <property type="match status" value="1"/>
</dbReference>
<feature type="compositionally biased region" description="Low complexity" evidence="1">
    <location>
        <begin position="71"/>
        <end position="133"/>
    </location>
</feature>
<dbReference type="AlphaFoldDB" id="A0A1N7RLX5"/>
<proteinExistence type="predicted"/>
<dbReference type="NCBIfam" id="TIGR02605">
    <property type="entry name" value="CxxC_CxxC_SSSS"/>
    <property type="match status" value="1"/>
</dbReference>
<dbReference type="Proteomes" id="UP000187012">
    <property type="component" value="Unassembled WGS sequence"/>
</dbReference>
<evidence type="ECO:0000256" key="1">
    <source>
        <dbReference type="SAM" id="MobiDB-lite"/>
    </source>
</evidence>
<dbReference type="PANTHER" id="PTHR34404:SF2">
    <property type="entry name" value="CONSERVED SERINE RICH PROTEIN"/>
    <property type="match status" value="1"/>
</dbReference>